<accession>A0ABT7CW35</accession>
<feature type="transmembrane region" description="Helical" evidence="1">
    <location>
        <begin position="138"/>
        <end position="163"/>
    </location>
</feature>
<gene>
    <name evidence="3" type="ORF">QNI19_29700</name>
</gene>
<feature type="transmembrane region" description="Helical" evidence="1">
    <location>
        <begin position="446"/>
        <end position="467"/>
    </location>
</feature>
<feature type="transmembrane region" description="Helical" evidence="1">
    <location>
        <begin position="50"/>
        <end position="75"/>
    </location>
</feature>
<name>A0ABT7CW35_9BACT</name>
<keyword evidence="1" id="KW-0472">Membrane</keyword>
<dbReference type="Gene3D" id="1.10.390.10">
    <property type="entry name" value="Neutral Protease Domain 2"/>
    <property type="match status" value="1"/>
</dbReference>
<comment type="caution">
    <text evidence="3">The sequence shown here is derived from an EMBL/GenBank/DDBJ whole genome shotgun (WGS) entry which is preliminary data.</text>
</comment>
<sequence length="1185" mass="135415">MLIQLITFEWRYHFRQISFKIAVLLFFVMGFISVKGGFGGEEVYKNSPYAISVILSLFSLFLLFGTTVFAANVVLRDSTHKMDSLVYATSISKFQYLISRFAGLLLPTLFILFMIVMGMLLGLFLVQSAYIGPFHSSYYLYPLLELGIPNILFNTTVIFAVALLTRSSILTYIAGVGVYILYMVASILGNSPLMASSTFKSSQDNFLSVLLDPYGLVAFFGTTRFWSSTQRNTQLLSLEGSFLANRLLWIGLSLLLFALTCKLASFRILPNKLTKQKSKKEQSYTPTAYNLVLSNTFLPTTQARMFIGQTWLSVKQMFGNIAFIAMLVLWVFYLSIEVSESMTNGAFGISFYPTTSLIVNEILETKPAILILLFYSMELLWHERTVKTDALIDTTPVSNLVLFLSKVATMAFLVVTLIILNCLTGIGVQLFHNYYTFECSVYLSLLYYSGLPLFLIGLLIIVIQLVIGNKYLGMIMSGCLLLLLITNQIPGVEHYLLRFAQTPTLLHSAFNGFGHYAQAFHWYMGYWSAFMGILVAIAYTLWIRGEHLSFRTRIQQAQFFSGKWQKSWLLVCLLLFSACGSYIFYQTNKVHNYLSSGEKADYRASYEKKYKQYAALPQPIITDVKTAVDLYPELREYHVKGSYQLQNKTTVPIQKVLVWLDSEVGQCTISLQNARLIRHDSVFHHYWLQFDKPLQPGQKTTMQFLLKVNRSGFTQFNNENSVVSNGSYIELEKYLPLLGYAYHIELENPIERSKRGLTAQKSTSYAALSRPQYYNWVHYETIVSTSKGQKVVTVGNLQKEWQQTGRSYFHYKTDQTIAFSFPLSSANYQEAQTHHKGIQIKAYYLSGQSYNVASMLESVRQSLDTYQQAFGPYQHKQLSITEIPQYRGAATAYPGILFTAETVNFLADYSDSQKTNYSYTILAHEMAHEWWAHQLEPASLPGSKVLTETLAEYSETLLTEKKYGKNRLQEYLGNKRDEYFAARGYAGVKEVPLDQVTNQTYVYYYKGAIVMQALKESIGPDKVNQALQAILRKYTIPHRQASIQDLLNELYIVSPDSLHSHIDEWFKKIVFYDLSIPSASYHKLADGRFQIDMNINIQKSELLNSKKEIAMKIHEQIPIGVFSCDPDKVADTTEILYLKSHPFHQPTNRLSFIVNKEPHSIVLDPYITFMDKNKQNNVYQLTHKK</sequence>
<dbReference type="Pfam" id="PF01433">
    <property type="entry name" value="Peptidase_M1"/>
    <property type="match status" value="1"/>
</dbReference>
<dbReference type="Proteomes" id="UP001228581">
    <property type="component" value="Unassembled WGS sequence"/>
</dbReference>
<feature type="transmembrane region" description="Helical" evidence="1">
    <location>
        <begin position="247"/>
        <end position="269"/>
    </location>
</feature>
<feature type="transmembrane region" description="Helical" evidence="1">
    <location>
        <begin position="400"/>
        <end position="426"/>
    </location>
</feature>
<keyword evidence="3" id="KW-0378">Hydrolase</keyword>
<dbReference type="EMBL" id="JASJOT010000029">
    <property type="protein sequence ID" value="MDJ1497150.1"/>
    <property type="molecule type" value="Genomic_DNA"/>
</dbReference>
<reference evidence="3 4" key="1">
    <citation type="submission" date="2023-05" db="EMBL/GenBank/DDBJ databases">
        <authorList>
            <person name="Zhang X."/>
        </authorList>
    </citation>
    <scope>NUCLEOTIDE SEQUENCE [LARGE SCALE GENOMIC DNA]</scope>
    <source>
        <strain evidence="3 4">DM2B3-1</strain>
    </source>
</reference>
<evidence type="ECO:0000313" key="3">
    <source>
        <dbReference type="EMBL" id="MDJ1497150.1"/>
    </source>
</evidence>
<evidence type="ECO:0000256" key="1">
    <source>
        <dbReference type="SAM" id="Phobius"/>
    </source>
</evidence>
<protein>
    <submittedName>
        <fullName evidence="3">M1 family aminopeptidase</fullName>
    </submittedName>
</protein>
<dbReference type="GO" id="GO:0004177">
    <property type="term" value="F:aminopeptidase activity"/>
    <property type="evidence" value="ECO:0007669"/>
    <property type="project" value="UniProtKB-KW"/>
</dbReference>
<evidence type="ECO:0000259" key="2">
    <source>
        <dbReference type="Pfam" id="PF01433"/>
    </source>
</evidence>
<dbReference type="RefSeq" id="WP_314002502.1">
    <property type="nucleotide sequence ID" value="NZ_JASJOT010000029.1"/>
</dbReference>
<keyword evidence="1" id="KW-0812">Transmembrane</keyword>
<keyword evidence="4" id="KW-1185">Reference proteome</keyword>
<evidence type="ECO:0000313" key="4">
    <source>
        <dbReference type="Proteomes" id="UP001228581"/>
    </source>
</evidence>
<dbReference type="InterPro" id="IPR027268">
    <property type="entry name" value="Peptidase_M4/M1_CTD_sf"/>
</dbReference>
<keyword evidence="3" id="KW-0645">Protease</keyword>
<organism evidence="3 4">
    <name type="scientific">Xanthocytophaga flava</name>
    <dbReference type="NCBI Taxonomy" id="3048013"/>
    <lineage>
        <taxon>Bacteria</taxon>
        <taxon>Pseudomonadati</taxon>
        <taxon>Bacteroidota</taxon>
        <taxon>Cytophagia</taxon>
        <taxon>Cytophagales</taxon>
        <taxon>Rhodocytophagaceae</taxon>
        <taxon>Xanthocytophaga</taxon>
    </lineage>
</organism>
<proteinExistence type="predicted"/>
<feature type="transmembrane region" description="Helical" evidence="1">
    <location>
        <begin position="568"/>
        <end position="585"/>
    </location>
</feature>
<feature type="transmembrane region" description="Helical" evidence="1">
    <location>
        <begin position="104"/>
        <end position="126"/>
    </location>
</feature>
<dbReference type="SUPFAM" id="SSF55486">
    <property type="entry name" value="Metalloproteases ('zincins'), catalytic domain"/>
    <property type="match status" value="1"/>
</dbReference>
<feature type="transmembrane region" description="Helical" evidence="1">
    <location>
        <begin position="21"/>
        <end position="38"/>
    </location>
</feature>
<feature type="transmembrane region" description="Helical" evidence="1">
    <location>
        <begin position="317"/>
        <end position="336"/>
    </location>
</feature>
<feature type="transmembrane region" description="Helical" evidence="1">
    <location>
        <begin position="169"/>
        <end position="188"/>
    </location>
</feature>
<feature type="transmembrane region" description="Helical" evidence="1">
    <location>
        <begin position="520"/>
        <end position="543"/>
    </location>
</feature>
<feature type="domain" description="Peptidase M1 membrane alanine aminopeptidase" evidence="2">
    <location>
        <begin position="856"/>
        <end position="1065"/>
    </location>
</feature>
<keyword evidence="1" id="KW-1133">Transmembrane helix</keyword>
<keyword evidence="3" id="KW-0031">Aminopeptidase</keyword>
<dbReference type="InterPro" id="IPR014782">
    <property type="entry name" value="Peptidase_M1_dom"/>
</dbReference>